<feature type="compositionally biased region" description="Polar residues" evidence="3">
    <location>
        <begin position="1051"/>
        <end position="1060"/>
    </location>
</feature>
<organism evidence="7 8">
    <name type="scientific">Glossina brevipalpis</name>
    <dbReference type="NCBI Taxonomy" id="37001"/>
    <lineage>
        <taxon>Eukaryota</taxon>
        <taxon>Metazoa</taxon>
        <taxon>Ecdysozoa</taxon>
        <taxon>Arthropoda</taxon>
        <taxon>Hexapoda</taxon>
        <taxon>Insecta</taxon>
        <taxon>Pterygota</taxon>
        <taxon>Neoptera</taxon>
        <taxon>Endopterygota</taxon>
        <taxon>Diptera</taxon>
        <taxon>Brachycera</taxon>
        <taxon>Muscomorpha</taxon>
        <taxon>Hippoboscoidea</taxon>
        <taxon>Glossinidae</taxon>
        <taxon>Glossina</taxon>
    </lineage>
</organism>
<sequence>MCTKHSLAIWLFCLTFFGVQHQDNQVKHTEASKQYITANKAFSTKIPTTTVRTTTSTASTGTTKQVIGDVLQIENEEYVELGEDTIHSESIPDLNDDEDDDNNDDNDDDHNDINALTVYHLRNQMNDVQKKNAIKRKYLLQELLRQHEQTFKGTQQIYNDTGGSGASDTADGAGNEGKSILLPINSKSLLKYSKHKKNVGDTLAFDFKQNVQRLFNNTKSNDNRSHKELHVNSTLPSLLPVTDIAKEQAFTSTLSYTTTTAASTGIYSHSASKPTASTTSAFNSTDWLHTFKHSTLGRRHIVPEKLQYTKEITIKQGRLIGIRRTFHSSTGLRDVDQYLGLPYAESPVGNRRFMPPGAPLPWQGLKMAHHLPSVCPQKLPDITAAMSSGNAAGKLSKGRYKYWTRLLPYLKIENEDCLHLNVYVPSENDVTAALFQRKFLYPVIVYIHGESFDWNSGNAYDGSVLASYGEVIVVTVNYRLGILGFMRPSINENTVANFGLLDQIAALHWIKENIGYFGGDKDSVTLMGHTTGAACVNYLMISPVASGLFHRAILMSGSAMSDWAASNYSLQLTMQIAHGLNCPLNDDNEEMLTCLRQKRHQDILKIPTSLSQFSTSLGPIVDGHVIPDQPYKVMGQYTEHFSRYDLLFGITESESYHSLGVATLDEGLRENERDNLLRFYTQSRFDVRPDLALAATLKKYSDMYTNPIKASKLEHRDVVLDILSDARVVGPLMQTGLFHAELPHSIAGEELPFIFGAPLAAVGPFHGIHYTSQEKLLAEAVMSYWSNFVKTGNPKAPWKGTFINLHALEWDHYDLDWPKFNKRAQAYMNIGIPPSVGYKYRQIYMNFWNKELPDELNQIAVIQQQPYFHSDARFQNAQTQRVDNNNNNNNINNNRNNNNNDDVADKDDDGKIYPKRYSSEVITGHMNKFGTRADGADDPVRTLKLLLQEPYVNGKTEGIVGGDANGVGRSSETAENMYNASPIQQGVHHQAQSKEDKQLYYGNTVHTIITDTNLADKPDDGKIIYGIQHSSGTTVATTLTATTSNIQQSINKLKNYNNGNESERESKHKSTKEQDDEQEQQEQILKSETTLHLLIGLIVIFIVLNVIIYSTYLLQKKKKTKTMQRKLGTILTYDGATDDELKRSKQTTQHDGDESYVMDMVRKSNAYEAVKTERSPLNGYKITRQLSCSTVDTHTKVCEWMESKLQAGSSLPRRPSSPKSSKKSSSFSSLAGSGSSFGKHPQKVSVAVDATSQGRGSSVLQQEPIEITKYKADGRNIIICQEVEVEDHELLTPQESLDNSRYSLVRQHSANTDCCNTEFLQPIHKHSRSDPVETYYSFDEVELSEQEDQEKITSFITPDPSYDNDSPLKDINVTSCDSDRAEENKPLTVEQQLSVIKRRKYPKVLPPLLIGENHRDSPPMTQDLSTTYKRNSLPPNNFLYQLHHHLSRQPPLPPPRTVATLGRKTSLTRRNSNIVSNSPLMLAQDCTEEEEEPEITKNTLIVGSLAPKSNKGNEGYYTTLRRRAQETAANETLNKTLTMQKQQQQSLPTTAFQSFESFPAETPEREMPAHLTERVYSIEAVRSSIATTPLYHHQQHSPSCYASAPTTPNALPVNSPLMSYPTLPNGSLHALYSQCKKSHIPRIVAASSSCHNTNMNTKTTTTTNATHSILTPLQTITAHPLNCPESISQQVSATLLTSLAKPSSPLLSSKTSTLSSTDVAMPEEVISSSDCTALTVPSSPTRIPQLQRNANVTNCNSQQQQLQQPLLLQYVNKDKSNPANLTKVLTPIPQSNAIPTVSDEQCSNSHLGNNTTTNNSNKNASPATSLCSKISSHANTTVAPASTVLPSTLTSSSSSASSLSSSSTSSTSTGTVRTELQQQN</sequence>
<feature type="region of interest" description="Disordered" evidence="3">
    <location>
        <begin position="87"/>
        <end position="111"/>
    </location>
</feature>
<keyword evidence="4" id="KW-0812">Transmembrane</keyword>
<dbReference type="Gene3D" id="3.40.50.1820">
    <property type="entry name" value="alpha/beta hydrolase"/>
    <property type="match status" value="1"/>
</dbReference>
<feature type="region of interest" description="Disordered" evidence="3">
    <location>
        <begin position="1051"/>
        <end position="1080"/>
    </location>
</feature>
<evidence type="ECO:0000256" key="2">
    <source>
        <dbReference type="ARBA" id="ARBA00023180"/>
    </source>
</evidence>
<dbReference type="PANTHER" id="PTHR43903">
    <property type="entry name" value="NEUROLIGIN"/>
    <property type="match status" value="1"/>
</dbReference>
<feature type="transmembrane region" description="Helical" evidence="4">
    <location>
        <begin position="1091"/>
        <end position="1114"/>
    </location>
</feature>
<dbReference type="InterPro" id="IPR029058">
    <property type="entry name" value="AB_hydrolase_fold"/>
</dbReference>
<evidence type="ECO:0000256" key="5">
    <source>
        <dbReference type="SAM" id="SignalP"/>
    </source>
</evidence>
<protein>
    <recommendedName>
        <fullName evidence="6">Carboxylesterase type B domain-containing protein</fullName>
    </recommendedName>
</protein>
<dbReference type="Proteomes" id="UP000091820">
    <property type="component" value="Unassembled WGS sequence"/>
</dbReference>
<comment type="similarity">
    <text evidence="1">Belongs to the type-B carboxylesterase/lipase family.</text>
</comment>
<feature type="compositionally biased region" description="Acidic residues" evidence="3">
    <location>
        <begin position="94"/>
        <end position="110"/>
    </location>
</feature>
<feature type="signal peptide" evidence="5">
    <location>
        <begin position="1"/>
        <end position="21"/>
    </location>
</feature>
<evidence type="ECO:0000256" key="1">
    <source>
        <dbReference type="ARBA" id="ARBA00005964"/>
    </source>
</evidence>
<dbReference type="EnsemblMetazoa" id="GBRI002857-RA">
    <property type="protein sequence ID" value="GBRI002857-PA"/>
    <property type="gene ID" value="GBRI002857"/>
</dbReference>
<feature type="compositionally biased region" description="Polar residues" evidence="3">
    <location>
        <begin position="1870"/>
        <end position="1880"/>
    </location>
</feature>
<evidence type="ECO:0000256" key="3">
    <source>
        <dbReference type="SAM" id="MobiDB-lite"/>
    </source>
</evidence>
<feature type="compositionally biased region" description="Low complexity" evidence="3">
    <location>
        <begin position="883"/>
        <end position="901"/>
    </location>
</feature>
<feature type="domain" description="Carboxylesterase type B" evidence="6">
    <location>
        <begin position="310"/>
        <end position="848"/>
    </location>
</feature>
<dbReference type="SUPFAM" id="SSF53474">
    <property type="entry name" value="alpha/beta-Hydrolases"/>
    <property type="match status" value="1"/>
</dbReference>
<reference evidence="7" key="2">
    <citation type="submission" date="2020-05" db="UniProtKB">
        <authorList>
            <consortium name="EnsemblMetazoa"/>
        </authorList>
    </citation>
    <scope>IDENTIFICATION</scope>
    <source>
        <strain evidence="7">IAEA</strain>
    </source>
</reference>
<dbReference type="InterPro" id="IPR002018">
    <property type="entry name" value="CarbesteraseB"/>
</dbReference>
<feature type="region of interest" description="Disordered" evidence="3">
    <location>
        <begin position="882"/>
        <end position="912"/>
    </location>
</feature>
<keyword evidence="2" id="KW-0325">Glycoprotein</keyword>
<reference evidence="8" key="1">
    <citation type="submission" date="2014-03" db="EMBL/GenBank/DDBJ databases">
        <authorList>
            <person name="Aksoy S."/>
            <person name="Warren W."/>
            <person name="Wilson R.K."/>
        </authorList>
    </citation>
    <scope>NUCLEOTIDE SEQUENCE [LARGE SCALE GENOMIC DNA]</scope>
    <source>
        <strain evidence="8">IAEA</strain>
    </source>
</reference>
<keyword evidence="8" id="KW-1185">Reference proteome</keyword>
<accession>A0A1A9W1F4</accession>
<dbReference type="InterPro" id="IPR051093">
    <property type="entry name" value="Neuroligin/BSAL"/>
</dbReference>
<feature type="compositionally biased region" description="Polar residues" evidence="3">
    <location>
        <begin position="1791"/>
        <end position="1802"/>
    </location>
</feature>
<keyword evidence="5" id="KW-0732">Signal</keyword>
<feature type="compositionally biased region" description="Basic and acidic residues" evidence="3">
    <location>
        <begin position="1061"/>
        <end position="1073"/>
    </location>
</feature>
<evidence type="ECO:0000256" key="4">
    <source>
        <dbReference type="SAM" id="Phobius"/>
    </source>
</evidence>
<keyword evidence="4" id="KW-0472">Membrane</keyword>
<feature type="compositionally biased region" description="Low complexity" evidence="3">
    <location>
        <begin position="1207"/>
        <end position="1239"/>
    </location>
</feature>
<feature type="region of interest" description="Disordered" evidence="3">
    <location>
        <begin position="1845"/>
        <end position="1880"/>
    </location>
</feature>
<evidence type="ECO:0000313" key="8">
    <source>
        <dbReference type="Proteomes" id="UP000091820"/>
    </source>
</evidence>
<feature type="region of interest" description="Disordered" evidence="3">
    <location>
        <begin position="1791"/>
        <end position="1825"/>
    </location>
</feature>
<evidence type="ECO:0000313" key="7">
    <source>
        <dbReference type="EnsemblMetazoa" id="GBRI002857-PA"/>
    </source>
</evidence>
<feature type="region of interest" description="Disordered" evidence="3">
    <location>
        <begin position="1207"/>
        <end position="1242"/>
    </location>
</feature>
<dbReference type="Pfam" id="PF00135">
    <property type="entry name" value="COesterase"/>
    <property type="match status" value="1"/>
</dbReference>
<feature type="compositionally biased region" description="Low complexity" evidence="3">
    <location>
        <begin position="1803"/>
        <end position="1825"/>
    </location>
</feature>
<keyword evidence="4" id="KW-1133">Transmembrane helix</keyword>
<dbReference type="STRING" id="37001.A0A1A9W1F4"/>
<feature type="chain" id="PRO_5008399850" description="Carboxylesterase type B domain-containing protein" evidence="5">
    <location>
        <begin position="22"/>
        <end position="1880"/>
    </location>
</feature>
<evidence type="ECO:0000259" key="6">
    <source>
        <dbReference type="Pfam" id="PF00135"/>
    </source>
</evidence>
<proteinExistence type="inferred from homology"/>
<name>A0A1A9W1F4_9MUSC</name>
<dbReference type="VEuPathDB" id="VectorBase:GBRI002857"/>
<feature type="compositionally biased region" description="Low complexity" evidence="3">
    <location>
        <begin position="1845"/>
        <end position="1869"/>
    </location>
</feature>